<evidence type="ECO:0000256" key="1">
    <source>
        <dbReference type="SAM" id="MobiDB-lite"/>
    </source>
</evidence>
<feature type="compositionally biased region" description="Polar residues" evidence="1">
    <location>
        <begin position="212"/>
        <end position="229"/>
    </location>
</feature>
<dbReference type="EMBL" id="KQ964249">
    <property type="protein sequence ID" value="KXJ92470.1"/>
    <property type="molecule type" value="Genomic_DNA"/>
</dbReference>
<feature type="compositionally biased region" description="Basic and acidic residues" evidence="1">
    <location>
        <begin position="255"/>
        <end position="269"/>
    </location>
</feature>
<feature type="compositionally biased region" description="Basic and acidic residues" evidence="1">
    <location>
        <begin position="302"/>
        <end position="316"/>
    </location>
</feature>
<dbReference type="STRING" id="196109.A0A136J5J7"/>
<evidence type="ECO:0000313" key="3">
    <source>
        <dbReference type="Proteomes" id="UP000070501"/>
    </source>
</evidence>
<feature type="compositionally biased region" description="Basic and acidic residues" evidence="1">
    <location>
        <begin position="323"/>
        <end position="332"/>
    </location>
</feature>
<gene>
    <name evidence="2" type="ORF">Micbo1qcDRAFT_62320</name>
</gene>
<feature type="compositionally biased region" description="Polar residues" evidence="1">
    <location>
        <begin position="240"/>
        <end position="250"/>
    </location>
</feature>
<feature type="compositionally biased region" description="Low complexity" evidence="1">
    <location>
        <begin position="176"/>
        <end position="185"/>
    </location>
</feature>
<accession>A0A136J5J7</accession>
<protein>
    <submittedName>
        <fullName evidence="2">Uncharacterized protein</fullName>
    </submittedName>
</protein>
<dbReference type="OrthoDB" id="5426165at2759"/>
<feature type="region of interest" description="Disordered" evidence="1">
    <location>
        <begin position="94"/>
        <end position="389"/>
    </location>
</feature>
<reference evidence="3" key="1">
    <citation type="submission" date="2016-02" db="EMBL/GenBank/DDBJ databases">
        <title>Draft genome sequence of Microdochium bolleyi, a fungal endophyte of beachgrass.</title>
        <authorList>
            <consortium name="DOE Joint Genome Institute"/>
            <person name="David A.S."/>
            <person name="May G."/>
            <person name="Haridas S."/>
            <person name="Lim J."/>
            <person name="Wang M."/>
            <person name="Labutti K."/>
            <person name="Lipzen A."/>
            <person name="Barry K."/>
            <person name="Grigoriev I.V."/>
        </authorList>
    </citation>
    <scope>NUCLEOTIDE SEQUENCE [LARGE SCALE GENOMIC DNA]</scope>
    <source>
        <strain evidence="3">J235TASD1</strain>
    </source>
</reference>
<feature type="compositionally biased region" description="Polar residues" evidence="1">
    <location>
        <begin position="336"/>
        <end position="350"/>
    </location>
</feature>
<dbReference type="AlphaFoldDB" id="A0A136J5J7"/>
<feature type="compositionally biased region" description="Polar residues" evidence="1">
    <location>
        <begin position="94"/>
        <end position="110"/>
    </location>
</feature>
<organism evidence="2 3">
    <name type="scientific">Microdochium bolleyi</name>
    <dbReference type="NCBI Taxonomy" id="196109"/>
    <lineage>
        <taxon>Eukaryota</taxon>
        <taxon>Fungi</taxon>
        <taxon>Dikarya</taxon>
        <taxon>Ascomycota</taxon>
        <taxon>Pezizomycotina</taxon>
        <taxon>Sordariomycetes</taxon>
        <taxon>Xylariomycetidae</taxon>
        <taxon>Xylariales</taxon>
        <taxon>Microdochiaceae</taxon>
        <taxon>Microdochium</taxon>
    </lineage>
</organism>
<dbReference type="PANTHER" id="PTHR40623:SF2">
    <property type="entry name" value="INTEGRAL MEMBRANE PROTEIN"/>
    <property type="match status" value="1"/>
</dbReference>
<proteinExistence type="predicted"/>
<dbReference type="PANTHER" id="PTHR40623">
    <property type="entry name" value="INTEGRAL MEMBRANE PROTEIN"/>
    <property type="match status" value="1"/>
</dbReference>
<dbReference type="Proteomes" id="UP000070501">
    <property type="component" value="Unassembled WGS sequence"/>
</dbReference>
<dbReference type="InParanoid" id="A0A136J5J7"/>
<sequence>MANNTFFLSWQLWLQLTFCLGSAIFLVFLAGLVKLFFKNRLVRKHTILDEEKRARQQEMQSTGLPLPRKFDIPFGVRAIQSGIEVDGIWVSRPNTPADSDANSRAPSITNAELKGKEKASAARAPTRQPTIQSIESQASPRPSPRIRPVSSQTAELVTPAGVRMPSIGSPATYKPRQSSRSASSRVENSETNAEAQNRLEGKRTKPPKLNTYIPSTLNSRSPHISSLYSGTLDRRESSSSDENIQHQSARIPSGRRNDVESPSRKRSPFEDPESASASPTMDFLEDGGYFPPVASSQNNRYDASDYERQDRAERHSMSTRHYGHNDSSEAARGRRPSQSGSVHANTQTRRVNAGFEVLPAGTFSRTNSEMDLEAQAPRASARLQRRARE</sequence>
<evidence type="ECO:0000313" key="2">
    <source>
        <dbReference type="EMBL" id="KXJ92470.1"/>
    </source>
</evidence>
<name>A0A136J5J7_9PEZI</name>
<feature type="compositionally biased region" description="Polar residues" evidence="1">
    <location>
        <begin position="127"/>
        <end position="138"/>
    </location>
</feature>
<keyword evidence="3" id="KW-1185">Reference proteome</keyword>